<sequence length="60" mass="7014">MEDTYAFVEDMLAALESDCNFLQGLWLDQRIPQDIRDAIMARIETQDRRNEDFTAMLESA</sequence>
<name>A0A140IET3_9CAUD</name>
<proteinExistence type="predicted"/>
<accession>A0A140IET3</accession>
<keyword evidence="2" id="KW-1185">Reference proteome</keyword>
<organism evidence="1 2">
    <name type="scientific">Pseudomonas phage YMC11/06/C171_PPU_BP</name>
    <dbReference type="NCBI Taxonomy" id="1777063"/>
    <lineage>
        <taxon>Viruses</taxon>
        <taxon>Duplodnaviria</taxon>
        <taxon>Heunggongvirae</taxon>
        <taxon>Uroviricota</taxon>
        <taxon>Caudoviricetes</taxon>
        <taxon>Autographivirales</taxon>
        <taxon>Autoscriptoviridae</taxon>
        <taxon>Corkvirinae</taxon>
        <taxon>Kantovirus</taxon>
        <taxon>Kantovirus C171</taxon>
    </lineage>
</organism>
<evidence type="ECO:0000313" key="1">
    <source>
        <dbReference type="EMBL" id="AMO43663.1"/>
    </source>
</evidence>
<dbReference type="Proteomes" id="UP000201907">
    <property type="component" value="Segment"/>
</dbReference>
<reference evidence="1 2" key="1">
    <citation type="submission" date="2015-12" db="EMBL/GenBank/DDBJ databases">
        <title>Complete Genome Sequence of the Pseudomonas putida phage YMC11/06/C171_PPU_BP.</title>
        <authorList>
            <person name="Jeon J."/>
            <person name="Yong D."/>
            <person name="Lee K."/>
        </authorList>
    </citation>
    <scope>NUCLEOTIDE SEQUENCE [LARGE SCALE GENOMIC DNA]</scope>
</reference>
<evidence type="ECO:0000313" key="2">
    <source>
        <dbReference type="Proteomes" id="UP000201907"/>
    </source>
</evidence>
<dbReference type="EMBL" id="KU310944">
    <property type="protein sequence ID" value="AMO43663.1"/>
    <property type="molecule type" value="Genomic_DNA"/>
</dbReference>
<dbReference type="GeneID" id="28802014"/>
<dbReference type="RefSeq" id="YP_009275057.1">
    <property type="nucleotide sequence ID" value="NC_030923.1"/>
</dbReference>
<gene>
    <name evidence="1" type="ORF">C171_00390</name>
</gene>
<dbReference type="KEGG" id="vg:28802014"/>
<protein>
    <submittedName>
        <fullName evidence="1">Uncharacterized protein</fullName>
    </submittedName>
</protein>